<dbReference type="HAMAP" id="MF_00758">
    <property type="entry name" value="UPF0301"/>
    <property type="match status" value="1"/>
</dbReference>
<sequence>MQSINLTDHFLIAMPSMADRYFAKSLVYIAEHNEQGALGLIVNRPVELNLATLLERISIPVSPRDHDEFANQAVYFGGPIQTDRGFVLHRPLGEWQSTLIVNADTGLTSSRDILLSLGSALRPADLLVSLGYSGWGAGQLEHELAQNSWLTVPASAHILFGLPHEERLASAMDMLGIDFANLADAAGHA</sequence>
<dbReference type="SUPFAM" id="SSF143456">
    <property type="entry name" value="VC0467-like"/>
    <property type="match status" value="1"/>
</dbReference>
<keyword evidence="4" id="KW-1185">Reference proteome</keyword>
<dbReference type="GO" id="GO:0005829">
    <property type="term" value="C:cytosol"/>
    <property type="evidence" value="ECO:0007669"/>
    <property type="project" value="TreeGrafter"/>
</dbReference>
<name>A0A1G7WZQ9_9RHOO</name>
<accession>A0A1G7WZQ9</accession>
<dbReference type="PANTHER" id="PTHR30327">
    <property type="entry name" value="UNCHARACTERIZED PROTEIN YQGE"/>
    <property type="match status" value="1"/>
</dbReference>
<evidence type="ECO:0000313" key="4">
    <source>
        <dbReference type="Proteomes" id="UP000198607"/>
    </source>
</evidence>
<dbReference type="NCBIfam" id="NF001266">
    <property type="entry name" value="PRK00228.1-1"/>
    <property type="match status" value="1"/>
</dbReference>
<comment type="similarity">
    <text evidence="1 2">Belongs to the UPF0301 (AlgH) family.</text>
</comment>
<gene>
    <name evidence="3" type="ORF">SAMN05660652_00689</name>
</gene>
<evidence type="ECO:0000256" key="1">
    <source>
        <dbReference type="ARBA" id="ARBA00009600"/>
    </source>
</evidence>
<proteinExistence type="inferred from homology"/>
<dbReference type="EMBL" id="FNCY01000001">
    <property type="protein sequence ID" value="SDG77413.1"/>
    <property type="molecule type" value="Genomic_DNA"/>
</dbReference>
<dbReference type="InterPro" id="IPR003774">
    <property type="entry name" value="AlgH-like"/>
</dbReference>
<dbReference type="Pfam" id="PF02622">
    <property type="entry name" value="DUF179"/>
    <property type="match status" value="1"/>
</dbReference>
<dbReference type="AlphaFoldDB" id="A0A1G7WZQ9"/>
<reference evidence="3 4" key="1">
    <citation type="submission" date="2016-10" db="EMBL/GenBank/DDBJ databases">
        <authorList>
            <person name="de Groot N.N."/>
        </authorList>
    </citation>
    <scope>NUCLEOTIDE SEQUENCE [LARGE SCALE GENOMIC DNA]</scope>
    <source>
        <strain evidence="3 4">DSM 5885</strain>
    </source>
</reference>
<protein>
    <recommendedName>
        <fullName evidence="2">UPF0301 protein SAMN05660652_00689</fullName>
    </recommendedName>
</protein>
<dbReference type="RefSeq" id="WP_091933400.1">
    <property type="nucleotide sequence ID" value="NZ_FNCY01000001.1"/>
</dbReference>
<evidence type="ECO:0000256" key="2">
    <source>
        <dbReference type="HAMAP-Rule" id="MF_00758"/>
    </source>
</evidence>
<dbReference type="PANTHER" id="PTHR30327:SF1">
    <property type="entry name" value="UPF0301 PROTEIN YQGE"/>
    <property type="match status" value="1"/>
</dbReference>
<organism evidence="3 4">
    <name type="scientific">Propionivibrio dicarboxylicus</name>
    <dbReference type="NCBI Taxonomy" id="83767"/>
    <lineage>
        <taxon>Bacteria</taxon>
        <taxon>Pseudomonadati</taxon>
        <taxon>Pseudomonadota</taxon>
        <taxon>Betaproteobacteria</taxon>
        <taxon>Rhodocyclales</taxon>
        <taxon>Rhodocyclaceae</taxon>
        <taxon>Propionivibrio</taxon>
    </lineage>
</organism>
<dbReference type="STRING" id="83767.SAMN05660652_00689"/>
<dbReference type="Gene3D" id="3.40.1740.10">
    <property type="entry name" value="VC0467-like"/>
    <property type="match status" value="1"/>
</dbReference>
<dbReference type="Proteomes" id="UP000198607">
    <property type="component" value="Unassembled WGS sequence"/>
</dbReference>
<dbReference type="OrthoDB" id="9807486at2"/>
<evidence type="ECO:0000313" key="3">
    <source>
        <dbReference type="EMBL" id="SDG77413.1"/>
    </source>
</evidence>